<feature type="transmembrane region" description="Helical" evidence="5">
    <location>
        <begin position="68"/>
        <end position="93"/>
    </location>
</feature>
<dbReference type="InterPro" id="IPR051423">
    <property type="entry name" value="CD225/Dispanin"/>
</dbReference>
<protein>
    <submittedName>
        <fullName evidence="6">Unannotated protein</fullName>
    </submittedName>
</protein>
<gene>
    <name evidence="6" type="ORF">UFOPK3402_00314</name>
</gene>
<dbReference type="InterPro" id="IPR007593">
    <property type="entry name" value="CD225/Dispanin_fam"/>
</dbReference>
<evidence type="ECO:0000313" key="6">
    <source>
        <dbReference type="EMBL" id="CAB4863057.1"/>
    </source>
</evidence>
<evidence type="ECO:0000256" key="4">
    <source>
        <dbReference type="ARBA" id="ARBA00023136"/>
    </source>
</evidence>
<dbReference type="PANTHER" id="PTHR14948">
    <property type="entry name" value="NG5"/>
    <property type="match status" value="1"/>
</dbReference>
<dbReference type="AlphaFoldDB" id="A0A6J7CWT4"/>
<dbReference type="PANTHER" id="PTHR14948:SF25">
    <property type="entry name" value="DUF4190 DOMAIN-CONTAINING PROTEIN"/>
    <property type="match status" value="1"/>
</dbReference>
<evidence type="ECO:0000256" key="3">
    <source>
        <dbReference type="ARBA" id="ARBA00022989"/>
    </source>
</evidence>
<evidence type="ECO:0000256" key="1">
    <source>
        <dbReference type="ARBA" id="ARBA00004370"/>
    </source>
</evidence>
<name>A0A6J7CWT4_9ZZZZ</name>
<keyword evidence="4 5" id="KW-0472">Membrane</keyword>
<comment type="subcellular location">
    <subcellularLocation>
        <location evidence="1">Membrane</location>
    </subcellularLocation>
</comment>
<feature type="transmembrane region" description="Helical" evidence="5">
    <location>
        <begin position="20"/>
        <end position="41"/>
    </location>
</feature>
<dbReference type="EMBL" id="CAFBLS010000024">
    <property type="protein sequence ID" value="CAB4863057.1"/>
    <property type="molecule type" value="Genomic_DNA"/>
</dbReference>
<keyword evidence="3 5" id="KW-1133">Transmembrane helix</keyword>
<proteinExistence type="predicted"/>
<organism evidence="6">
    <name type="scientific">freshwater metagenome</name>
    <dbReference type="NCBI Taxonomy" id="449393"/>
    <lineage>
        <taxon>unclassified sequences</taxon>
        <taxon>metagenomes</taxon>
        <taxon>ecological metagenomes</taxon>
    </lineage>
</organism>
<reference evidence="6" key="1">
    <citation type="submission" date="2020-05" db="EMBL/GenBank/DDBJ databases">
        <authorList>
            <person name="Chiriac C."/>
            <person name="Salcher M."/>
            <person name="Ghai R."/>
            <person name="Kavagutti S V."/>
        </authorList>
    </citation>
    <scope>NUCLEOTIDE SEQUENCE</scope>
</reference>
<accession>A0A6J7CWT4</accession>
<dbReference type="Pfam" id="PF04505">
    <property type="entry name" value="CD225"/>
    <property type="match status" value="1"/>
</dbReference>
<keyword evidence="2 5" id="KW-0812">Transmembrane</keyword>
<evidence type="ECO:0000256" key="5">
    <source>
        <dbReference type="SAM" id="Phobius"/>
    </source>
</evidence>
<evidence type="ECO:0000256" key="2">
    <source>
        <dbReference type="ARBA" id="ARBA00022692"/>
    </source>
</evidence>
<sequence length="99" mass="10098">MSHAVPSQGATPESQAPPTYLGWAIATMALCFLPLGLVGAYHSWRTSECSAAGDGAEAAQHSMKARRWIVAAFVVGALVDLGVLVSLGLLGAFPSGSGQ</sequence>
<dbReference type="GO" id="GO:0016020">
    <property type="term" value="C:membrane"/>
    <property type="evidence" value="ECO:0007669"/>
    <property type="project" value="UniProtKB-SubCell"/>
</dbReference>